<dbReference type="STRING" id="642492.Clole_2286"/>
<comment type="similarity">
    <text evidence="2 4">Belongs to the pyridoxal phosphate-binding protein YggS/PROSC family.</text>
</comment>
<evidence type="ECO:0000256" key="1">
    <source>
        <dbReference type="ARBA" id="ARBA00022898"/>
    </source>
</evidence>
<evidence type="ECO:0000256" key="4">
    <source>
        <dbReference type="RuleBase" id="RU004514"/>
    </source>
</evidence>
<dbReference type="Gene3D" id="3.20.20.10">
    <property type="entry name" value="Alanine racemase"/>
    <property type="match status" value="1"/>
</dbReference>
<dbReference type="GO" id="GO:0030170">
    <property type="term" value="F:pyridoxal phosphate binding"/>
    <property type="evidence" value="ECO:0007669"/>
    <property type="project" value="UniProtKB-UniRule"/>
</dbReference>
<sequence length="229" mass="26081">MKERLEMIRKEIEESAIKSGRKVEDITLIAVSKTYPLASIQEAITLGCKDFGENHVQELVQKMDELNESVHWHLIGHLQTNKVKYIIGRTTLIHSVDRLKLAEEIEKQSAKKGYITDILIEVNVAKEASKHGFLVEEVIPIMVELAKMKHIRVRGLMTVAPFVANPEENRPIFRKLYDLSVDIQKQKFDNISSDILSMGMSNDYKIAIEEGATMVRIGTAIFGNRDYTK</sequence>
<dbReference type="EMBL" id="CP002582">
    <property type="protein sequence ID" value="ADZ83994.1"/>
    <property type="molecule type" value="Genomic_DNA"/>
</dbReference>
<dbReference type="FunFam" id="3.20.20.10:FF:000018">
    <property type="entry name" value="Pyridoxal phosphate homeostasis protein"/>
    <property type="match status" value="1"/>
</dbReference>
<dbReference type="InterPro" id="IPR001608">
    <property type="entry name" value="Ala_racemase_N"/>
</dbReference>
<protein>
    <recommendedName>
        <fullName evidence="2">Pyridoxal phosphate homeostasis protein</fullName>
        <shortName evidence="2">PLP homeostasis protein</shortName>
    </recommendedName>
</protein>
<accession>F2JS57</accession>
<organism evidence="6 7">
    <name type="scientific">Cellulosilyticum lentocellum (strain ATCC 49066 / DSM 5427 / NCIMB 11756 / RHM5)</name>
    <name type="common">Clostridium lentocellum</name>
    <dbReference type="NCBI Taxonomy" id="642492"/>
    <lineage>
        <taxon>Bacteria</taxon>
        <taxon>Bacillati</taxon>
        <taxon>Bacillota</taxon>
        <taxon>Clostridia</taxon>
        <taxon>Lachnospirales</taxon>
        <taxon>Cellulosilyticaceae</taxon>
        <taxon>Cellulosilyticum</taxon>
    </lineage>
</organism>
<dbReference type="CDD" id="cd00635">
    <property type="entry name" value="PLPDE_III_YBL036c_like"/>
    <property type="match status" value="1"/>
</dbReference>
<dbReference type="PANTHER" id="PTHR10146">
    <property type="entry name" value="PROLINE SYNTHETASE CO-TRANSCRIBED BACTERIAL HOMOLOG PROTEIN"/>
    <property type="match status" value="1"/>
</dbReference>
<dbReference type="RefSeq" id="WP_013657288.1">
    <property type="nucleotide sequence ID" value="NC_015275.1"/>
</dbReference>
<feature type="domain" description="Alanine racemase N-terminal" evidence="5">
    <location>
        <begin position="27"/>
        <end position="225"/>
    </location>
</feature>
<dbReference type="AlphaFoldDB" id="F2JS57"/>
<proteinExistence type="inferred from homology"/>
<feature type="modified residue" description="N6-(pyridoxal phosphate)lysine" evidence="2 3">
    <location>
        <position position="33"/>
    </location>
</feature>
<evidence type="ECO:0000313" key="7">
    <source>
        <dbReference type="Proteomes" id="UP000008467"/>
    </source>
</evidence>
<name>F2JS57_CELLD</name>
<keyword evidence="1 2" id="KW-0663">Pyridoxal phosphate</keyword>
<dbReference type="NCBIfam" id="TIGR00044">
    <property type="entry name" value="YggS family pyridoxal phosphate-dependent enzyme"/>
    <property type="match status" value="1"/>
</dbReference>
<dbReference type="InterPro" id="IPR011078">
    <property type="entry name" value="PyrdxlP_homeostasis"/>
</dbReference>
<evidence type="ECO:0000256" key="2">
    <source>
        <dbReference type="HAMAP-Rule" id="MF_02087"/>
    </source>
</evidence>
<dbReference type="SUPFAM" id="SSF51419">
    <property type="entry name" value="PLP-binding barrel"/>
    <property type="match status" value="1"/>
</dbReference>
<keyword evidence="7" id="KW-1185">Reference proteome</keyword>
<evidence type="ECO:0000313" key="6">
    <source>
        <dbReference type="EMBL" id="ADZ83994.1"/>
    </source>
</evidence>
<dbReference type="Pfam" id="PF01168">
    <property type="entry name" value="Ala_racemase_N"/>
    <property type="match status" value="1"/>
</dbReference>
<evidence type="ECO:0000259" key="5">
    <source>
        <dbReference type="Pfam" id="PF01168"/>
    </source>
</evidence>
<dbReference type="PIRSF" id="PIRSF004848">
    <property type="entry name" value="YBL036c_PLPDEIII"/>
    <property type="match status" value="1"/>
</dbReference>
<gene>
    <name evidence="6" type="ordered locus">Clole_2286</name>
</gene>
<dbReference type="eggNOG" id="COG0325">
    <property type="taxonomic scope" value="Bacteria"/>
</dbReference>
<dbReference type="HAMAP" id="MF_02087">
    <property type="entry name" value="PLP_homeostasis"/>
    <property type="match status" value="1"/>
</dbReference>
<dbReference type="HOGENOM" id="CLU_059988_1_0_9"/>
<dbReference type="PANTHER" id="PTHR10146:SF14">
    <property type="entry name" value="PYRIDOXAL PHOSPHATE HOMEOSTASIS PROTEIN"/>
    <property type="match status" value="1"/>
</dbReference>
<dbReference type="Proteomes" id="UP000008467">
    <property type="component" value="Chromosome"/>
</dbReference>
<dbReference type="KEGG" id="cle:Clole_2286"/>
<evidence type="ECO:0000256" key="3">
    <source>
        <dbReference type="PIRSR" id="PIRSR004848-1"/>
    </source>
</evidence>
<reference evidence="6 7" key="1">
    <citation type="journal article" date="2011" name="J. Bacteriol.">
        <title>Complete genome sequence of the cellulose-degrading bacterium Cellulosilyticum lentocellum.</title>
        <authorList>
            <consortium name="US DOE Joint Genome Institute"/>
            <person name="Miller D.A."/>
            <person name="Suen G."/>
            <person name="Bruce D."/>
            <person name="Copeland A."/>
            <person name="Cheng J.F."/>
            <person name="Detter C."/>
            <person name="Goodwin L.A."/>
            <person name="Han C.S."/>
            <person name="Hauser L.J."/>
            <person name="Land M.L."/>
            <person name="Lapidus A."/>
            <person name="Lucas S."/>
            <person name="Meincke L."/>
            <person name="Pitluck S."/>
            <person name="Tapia R."/>
            <person name="Teshima H."/>
            <person name="Woyke T."/>
            <person name="Fox B.G."/>
            <person name="Angert E.R."/>
            <person name="Currie C.R."/>
        </authorList>
    </citation>
    <scope>NUCLEOTIDE SEQUENCE [LARGE SCALE GENOMIC DNA]</scope>
    <source>
        <strain evidence="7">ATCC 49066 / DSM 5427 / NCIMB 11756 / RHM5</strain>
    </source>
</reference>
<comment type="function">
    <text evidence="2">Pyridoxal 5'-phosphate (PLP)-binding protein, which is involved in PLP homeostasis.</text>
</comment>
<comment type="cofactor">
    <cofactor evidence="3">
        <name>pyridoxal 5'-phosphate</name>
        <dbReference type="ChEBI" id="CHEBI:597326"/>
    </cofactor>
</comment>
<dbReference type="InterPro" id="IPR029066">
    <property type="entry name" value="PLP-binding_barrel"/>
</dbReference>